<evidence type="ECO:0000313" key="4">
    <source>
        <dbReference type="EMBL" id="SCC80697.1"/>
    </source>
</evidence>
<gene>
    <name evidence="3" type="primary">lptC</name>
    <name evidence="4" type="ORF">GA0071312_1645</name>
    <name evidence="3" type="ORF">HLUCCO17_13380</name>
</gene>
<feature type="region of interest" description="Disordered" evidence="1">
    <location>
        <begin position="213"/>
        <end position="232"/>
    </location>
</feature>
<dbReference type="STRING" id="1653334.GA0071312_1645"/>
<evidence type="ECO:0000313" key="3">
    <source>
        <dbReference type="EMBL" id="KPQ09750.1"/>
    </source>
</evidence>
<accession>A0A0P7ZXW7</accession>
<dbReference type="Proteomes" id="UP000182800">
    <property type="component" value="Unassembled WGS sequence"/>
</dbReference>
<reference evidence="3 5" key="1">
    <citation type="submission" date="2015-09" db="EMBL/GenBank/DDBJ databases">
        <title>Identification and resolution of microdiversity through metagenomic sequencing of parallel consortia.</title>
        <authorList>
            <person name="Nelson W.C."/>
            <person name="Romine M.F."/>
            <person name="Lindemann S.R."/>
        </authorList>
    </citation>
    <scope>NUCLEOTIDE SEQUENCE [LARGE SCALE GENOMIC DNA]</scope>
    <source>
        <strain evidence="3">HL-109</strain>
    </source>
</reference>
<name>A0A0P7ZXW7_9HYPH</name>
<reference evidence="4 6" key="2">
    <citation type="submission" date="2016-08" db="EMBL/GenBank/DDBJ databases">
        <authorList>
            <person name="Varghese N."/>
            <person name="Submissions Spin"/>
        </authorList>
    </citation>
    <scope>NUCLEOTIDE SEQUENCE [LARGE SCALE GENOMIC DNA]</scope>
    <source>
        <strain evidence="4 6">HL-109</strain>
    </source>
</reference>
<dbReference type="EMBL" id="LJSX01000022">
    <property type="protein sequence ID" value="KPQ09750.1"/>
    <property type="molecule type" value="Genomic_DNA"/>
</dbReference>
<keyword evidence="2" id="KW-1133">Transmembrane helix</keyword>
<comment type="caution">
    <text evidence="3">The sequence shown here is derived from an EMBL/GenBank/DDBJ whole genome shotgun (WGS) entry which is preliminary data.</text>
</comment>
<feature type="transmembrane region" description="Helical" evidence="2">
    <location>
        <begin position="26"/>
        <end position="48"/>
    </location>
</feature>
<evidence type="ECO:0000313" key="6">
    <source>
        <dbReference type="Proteomes" id="UP000182800"/>
    </source>
</evidence>
<evidence type="ECO:0000313" key="5">
    <source>
        <dbReference type="Proteomes" id="UP000050497"/>
    </source>
</evidence>
<protein>
    <submittedName>
        <fullName evidence="3">Lipopolysaccharide export system permease component LptC</fullName>
    </submittedName>
    <submittedName>
        <fullName evidence="4">Lipopolysaccharide export system protein LptC</fullName>
    </submittedName>
</protein>
<dbReference type="Gene3D" id="2.60.450.10">
    <property type="entry name" value="Lipopolysaccharide (LPS) transport protein A like domain"/>
    <property type="match status" value="1"/>
</dbReference>
<dbReference type="Proteomes" id="UP000050497">
    <property type="component" value="Unassembled WGS sequence"/>
</dbReference>
<dbReference type="AlphaFoldDB" id="A0A0P7ZXW7"/>
<evidence type="ECO:0000256" key="2">
    <source>
        <dbReference type="SAM" id="Phobius"/>
    </source>
</evidence>
<evidence type="ECO:0000256" key="1">
    <source>
        <dbReference type="SAM" id="MobiDB-lite"/>
    </source>
</evidence>
<proteinExistence type="predicted"/>
<keyword evidence="2" id="KW-0472">Membrane</keyword>
<keyword evidence="2" id="KW-0812">Transmembrane</keyword>
<sequence length="232" mass="25389">MQRARWHERHRREHARAVRHSRRVRFLRRAIPIAAVLAVVFLFALTWFNPFARYGGISIGPISVSGTRVVMDAPRLRGFQDETRPYEVTAEDASQDVREPHLVDLRELRANITIDDAGQTARIEAASGRFDTQSEYLVLERDVRVVSSTGYVLDLSVADIDFGAGTVVSDAPVSLTFTEGTIKARSMRISDGGDVISFEGGVESVLAAPRLGGDAQNVAPAPADPSGTDSTR</sequence>
<organism evidence="3 5">
    <name type="scientific">Saliniramus fredricksonii</name>
    <dbReference type="NCBI Taxonomy" id="1653334"/>
    <lineage>
        <taxon>Bacteria</taxon>
        <taxon>Pseudomonadati</taxon>
        <taxon>Pseudomonadota</taxon>
        <taxon>Alphaproteobacteria</taxon>
        <taxon>Hyphomicrobiales</taxon>
        <taxon>Salinarimonadaceae</taxon>
        <taxon>Saliniramus</taxon>
    </lineage>
</organism>
<dbReference type="EMBL" id="FMBM01000002">
    <property type="protein sequence ID" value="SCC80697.1"/>
    <property type="molecule type" value="Genomic_DNA"/>
</dbReference>
<keyword evidence="6" id="KW-1185">Reference proteome</keyword>